<evidence type="ECO:0000313" key="2">
    <source>
        <dbReference type="EMBL" id="QHU30044.1"/>
    </source>
</evidence>
<feature type="compositionally biased region" description="Basic residues" evidence="1">
    <location>
        <begin position="98"/>
        <end position="122"/>
    </location>
</feature>
<organism evidence="2">
    <name type="scientific">viral metagenome</name>
    <dbReference type="NCBI Taxonomy" id="1070528"/>
    <lineage>
        <taxon>unclassified sequences</taxon>
        <taxon>metagenomes</taxon>
        <taxon>organismal metagenomes</taxon>
    </lineage>
</organism>
<proteinExistence type="predicted"/>
<accession>A0A6C0LKH3</accession>
<dbReference type="EMBL" id="MN740503">
    <property type="protein sequence ID" value="QHU30044.1"/>
    <property type="molecule type" value="Genomic_DNA"/>
</dbReference>
<protein>
    <submittedName>
        <fullName evidence="2">Uncharacterized protein</fullName>
    </submittedName>
</protein>
<reference evidence="2" key="1">
    <citation type="journal article" date="2020" name="Nature">
        <title>Giant virus diversity and host interactions through global metagenomics.</title>
        <authorList>
            <person name="Schulz F."/>
            <person name="Roux S."/>
            <person name="Paez-Espino D."/>
            <person name="Jungbluth S."/>
            <person name="Walsh D.A."/>
            <person name="Denef V.J."/>
            <person name="McMahon K.D."/>
            <person name="Konstantinidis K.T."/>
            <person name="Eloe-Fadrosh E.A."/>
            <person name="Kyrpides N.C."/>
            <person name="Woyke T."/>
        </authorList>
    </citation>
    <scope>NUCLEOTIDE SEQUENCE</scope>
    <source>
        <strain evidence="2">GVMAG-M-3300027833-11</strain>
    </source>
</reference>
<name>A0A6C0LKH3_9ZZZZ</name>
<feature type="region of interest" description="Disordered" evidence="1">
    <location>
        <begin position="91"/>
        <end position="122"/>
    </location>
</feature>
<evidence type="ECO:0000256" key="1">
    <source>
        <dbReference type="SAM" id="MobiDB-lite"/>
    </source>
</evidence>
<dbReference type="AlphaFoldDB" id="A0A6C0LKH3"/>
<sequence length="122" mass="13333">MPDTEDIFGPDELVIQRKGSDAIAGGFKITSFINSADEIKKQSGGGIAAFKDLAVPAGLFLMQRVASNTFTSSSDAPQVIDEKLHSKLIDLVDDSPKKNKKKPKTRRKNKSSTRKKGTRKKN</sequence>